<protein>
    <recommendedName>
        <fullName evidence="8">Nickel/cobalt efflux system</fullName>
    </recommendedName>
</protein>
<sequence>MKRSRPSDRKTLPPMTAAPESTPPLHAPAPAQRTAGRRVRASMTRQEWTRVGGMAAVIVALHVIGWLTLVAIVAPEHRTIGTQTFGIGIGVTAYTLGMRHAFDADHIAAIDNTTRNLMGEGRRPLSVGFRRDLGGGAAGVEGRAHRGEVVGGCAGVTSTTDRPRLEPA</sequence>
<evidence type="ECO:0000313" key="10">
    <source>
        <dbReference type="EMBL" id="EFL36837.1"/>
    </source>
</evidence>
<evidence type="ECO:0000256" key="7">
    <source>
        <dbReference type="ARBA" id="ARBA00023136"/>
    </source>
</evidence>
<comment type="caution">
    <text evidence="8">Lacks conserved residue(s) required for the propagation of feature annotation.</text>
</comment>
<reference evidence="11" key="1">
    <citation type="submission" date="2009-02" db="EMBL/GenBank/DDBJ databases">
        <title>Annotation of Streptomyces viridochromogenes strain DSM 40736.</title>
        <authorList>
            <consortium name="The Broad Institute Genome Sequencing Platform"/>
            <consortium name="Broad Institute Microbial Sequencing Center"/>
            <person name="Fischbach M."/>
            <person name="Godfrey P."/>
            <person name="Ward D."/>
            <person name="Young S."/>
            <person name="Zeng Q."/>
            <person name="Koehrsen M."/>
            <person name="Alvarado L."/>
            <person name="Berlin A.M."/>
            <person name="Bochicchio J."/>
            <person name="Borenstein D."/>
            <person name="Chapman S.B."/>
            <person name="Chen Z."/>
            <person name="Engels R."/>
            <person name="Freedman E."/>
            <person name="Gellesch M."/>
            <person name="Goldberg J."/>
            <person name="Griggs A."/>
            <person name="Gujja S."/>
            <person name="Heilman E.R."/>
            <person name="Heiman D.I."/>
            <person name="Hepburn T.A."/>
            <person name="Howarth C."/>
            <person name="Jen D."/>
            <person name="Larson L."/>
            <person name="Lewis B."/>
            <person name="Mehta T."/>
            <person name="Park D."/>
            <person name="Pearson M."/>
            <person name="Richards J."/>
            <person name="Roberts A."/>
            <person name="Saif S."/>
            <person name="Shea T.D."/>
            <person name="Shenoy N."/>
            <person name="Sisk P."/>
            <person name="Stolte C."/>
            <person name="Sykes S.N."/>
            <person name="Thomson T."/>
            <person name="Walk T."/>
            <person name="White J."/>
            <person name="Yandava C."/>
            <person name="Straight P."/>
            <person name="Clardy J."/>
            <person name="Hung D."/>
            <person name="Kolter R."/>
            <person name="Mekalanos J."/>
            <person name="Walker S."/>
            <person name="Walsh C.T."/>
            <person name="Wieland-Brown L.C."/>
            <person name="Haas B."/>
            <person name="Nusbaum C."/>
            <person name="Birren B."/>
        </authorList>
    </citation>
    <scope>NUCLEOTIDE SEQUENCE [LARGE SCALE GENOMIC DNA]</scope>
    <source>
        <strain evidence="11">DSM 40736 / JCM 4977 / BCRC 1201 / Tue 494</strain>
    </source>
</reference>
<evidence type="ECO:0000256" key="4">
    <source>
        <dbReference type="ARBA" id="ARBA00022596"/>
    </source>
</evidence>
<dbReference type="HOGENOM" id="CLU_1585609_0_0_11"/>
<keyword evidence="3 8" id="KW-0813">Transport</keyword>
<name>D9XEN9_STRVT</name>
<dbReference type="AlphaFoldDB" id="D9XEN9"/>
<feature type="region of interest" description="Disordered" evidence="9">
    <location>
        <begin position="1"/>
        <end position="40"/>
    </location>
</feature>
<dbReference type="EMBL" id="GG657757">
    <property type="protein sequence ID" value="EFL36837.1"/>
    <property type="molecule type" value="Genomic_DNA"/>
</dbReference>
<dbReference type="PANTHER" id="PTHR31611:SF0">
    <property type="entry name" value="HIGH-AFFINITY NICKEL TRANSPORT PROTEIN NIC1"/>
    <property type="match status" value="1"/>
</dbReference>
<dbReference type="STRING" id="591159.SSQG_07355"/>
<dbReference type="GO" id="GO:0005886">
    <property type="term" value="C:plasma membrane"/>
    <property type="evidence" value="ECO:0007669"/>
    <property type="project" value="UniProtKB-SubCell"/>
</dbReference>
<feature type="compositionally biased region" description="Basic and acidic residues" evidence="9">
    <location>
        <begin position="1"/>
        <end position="11"/>
    </location>
</feature>
<evidence type="ECO:0000256" key="8">
    <source>
        <dbReference type="RuleBase" id="RU362101"/>
    </source>
</evidence>
<dbReference type="eggNOG" id="COG3376">
    <property type="taxonomic scope" value="Bacteria"/>
</dbReference>
<evidence type="ECO:0000256" key="5">
    <source>
        <dbReference type="ARBA" id="ARBA00022692"/>
    </source>
</evidence>
<dbReference type="InterPro" id="IPR004688">
    <property type="entry name" value="Ni/Co_transpt"/>
</dbReference>
<comment type="similarity">
    <text evidence="2 8">Belongs to the NiCoT transporter (TC 2.A.52) family.</text>
</comment>
<gene>
    <name evidence="10" type="ORF">SSQG_07355</name>
</gene>
<evidence type="ECO:0000256" key="3">
    <source>
        <dbReference type="ARBA" id="ARBA00022448"/>
    </source>
</evidence>
<keyword evidence="4" id="KW-0533">Nickel</keyword>
<keyword evidence="5 8" id="KW-0812">Transmembrane</keyword>
<dbReference type="Proteomes" id="UP000004184">
    <property type="component" value="Unassembled WGS sequence"/>
</dbReference>
<feature type="transmembrane region" description="Helical" evidence="8">
    <location>
        <begin position="80"/>
        <end position="97"/>
    </location>
</feature>
<evidence type="ECO:0000313" key="11">
    <source>
        <dbReference type="Proteomes" id="UP000004184"/>
    </source>
</evidence>
<keyword evidence="7 8" id="KW-0472">Membrane</keyword>
<comment type="subcellular location">
    <subcellularLocation>
        <location evidence="8">Cell membrane</location>
        <topology evidence="8">Multi-pass membrane protein</topology>
    </subcellularLocation>
    <subcellularLocation>
        <location evidence="1">Endomembrane system</location>
        <topology evidence="1">Multi-pass membrane protein</topology>
    </subcellularLocation>
</comment>
<evidence type="ECO:0000256" key="1">
    <source>
        <dbReference type="ARBA" id="ARBA00004127"/>
    </source>
</evidence>
<keyword evidence="6 8" id="KW-1133">Transmembrane helix</keyword>
<feature type="transmembrane region" description="Helical" evidence="8">
    <location>
        <begin position="51"/>
        <end position="74"/>
    </location>
</feature>
<keyword evidence="11" id="KW-1185">Reference proteome</keyword>
<dbReference type="InterPro" id="IPR011541">
    <property type="entry name" value="Ni/Co_transpt_high_affinity"/>
</dbReference>
<dbReference type="Pfam" id="PF03824">
    <property type="entry name" value="NicO"/>
    <property type="match status" value="1"/>
</dbReference>
<dbReference type="GO" id="GO:0012505">
    <property type="term" value="C:endomembrane system"/>
    <property type="evidence" value="ECO:0007669"/>
    <property type="project" value="UniProtKB-SubCell"/>
</dbReference>
<dbReference type="PANTHER" id="PTHR31611">
    <property type="entry name" value="HIGH-AFFINITY NICKEL TRANSPORT PROTEIN NIC1"/>
    <property type="match status" value="1"/>
</dbReference>
<proteinExistence type="inferred from homology"/>
<evidence type="ECO:0000256" key="2">
    <source>
        <dbReference type="ARBA" id="ARBA00010892"/>
    </source>
</evidence>
<evidence type="ECO:0000256" key="6">
    <source>
        <dbReference type="ARBA" id="ARBA00022989"/>
    </source>
</evidence>
<dbReference type="GO" id="GO:0015099">
    <property type="term" value="F:nickel cation transmembrane transporter activity"/>
    <property type="evidence" value="ECO:0007669"/>
    <property type="project" value="UniProtKB-UniRule"/>
</dbReference>
<accession>D9XEN9</accession>
<evidence type="ECO:0000256" key="9">
    <source>
        <dbReference type="SAM" id="MobiDB-lite"/>
    </source>
</evidence>
<organism evidence="10 11">
    <name type="scientific">Streptomyces viridochromogenes (strain DSM 40736 / JCM 4977 / BCRC 1201 / Tue 494)</name>
    <dbReference type="NCBI Taxonomy" id="591159"/>
    <lineage>
        <taxon>Bacteria</taxon>
        <taxon>Bacillati</taxon>
        <taxon>Actinomycetota</taxon>
        <taxon>Actinomycetes</taxon>
        <taxon>Kitasatosporales</taxon>
        <taxon>Streptomycetaceae</taxon>
        <taxon>Streptomyces</taxon>
    </lineage>
</organism>